<dbReference type="Pfam" id="PF11964">
    <property type="entry name" value="SpoIIAA-like"/>
    <property type="match status" value="2"/>
</dbReference>
<dbReference type="RefSeq" id="WP_168880595.1">
    <property type="nucleotide sequence ID" value="NZ_JABAIL010000001.1"/>
</dbReference>
<sequence>MIHINNSLGAQVVGITLNGEIDTKGFESFVDAVEEKAKNGKVRVLAEYTKIGGLEHYKDFFMIIKEKFAAKKHIEKFAIVSDIEWLQGVSSFADFMMSEFPIKCFNISERDQALVWLLQDDEVYSPAIKKLATDSNDNFLAYKLSGKINPQEVYMIDQDFSNQADTKSEINLYLQFDNFKGYSNISALWNDLKNGLKHYSKINKIAFVGQSNQWSDLLTRISDIITPGVNIEYFVLEDADRARTWLNLK</sequence>
<keyword evidence="2" id="KW-1185">Reference proteome</keyword>
<dbReference type="Gene3D" id="3.40.50.10600">
    <property type="entry name" value="SpoIIaa-like domains"/>
    <property type="match status" value="2"/>
</dbReference>
<evidence type="ECO:0000313" key="1">
    <source>
        <dbReference type="EMBL" id="NLR89911.1"/>
    </source>
</evidence>
<comment type="caution">
    <text evidence="1">The sequence shown here is derived from an EMBL/GenBank/DDBJ whole genome shotgun (WGS) entry which is preliminary data.</text>
</comment>
<name>A0A7X8XU18_9BACT</name>
<dbReference type="Proteomes" id="UP000585050">
    <property type="component" value="Unassembled WGS sequence"/>
</dbReference>
<organism evidence="1 2">
    <name type="scientific">Flammeovirga agarivorans</name>
    <dbReference type="NCBI Taxonomy" id="2726742"/>
    <lineage>
        <taxon>Bacteria</taxon>
        <taxon>Pseudomonadati</taxon>
        <taxon>Bacteroidota</taxon>
        <taxon>Cytophagia</taxon>
        <taxon>Cytophagales</taxon>
        <taxon>Flammeovirgaceae</taxon>
        <taxon>Flammeovirga</taxon>
    </lineage>
</organism>
<proteinExistence type="predicted"/>
<accession>A0A7X8XU18</accession>
<gene>
    <name evidence="1" type="ORF">HGP29_01780</name>
</gene>
<dbReference type="SUPFAM" id="SSF52091">
    <property type="entry name" value="SpoIIaa-like"/>
    <property type="match status" value="2"/>
</dbReference>
<dbReference type="AlphaFoldDB" id="A0A7X8XU18"/>
<dbReference type="InterPro" id="IPR038396">
    <property type="entry name" value="SpoIIAA-like_sf"/>
</dbReference>
<protein>
    <submittedName>
        <fullName evidence="1">STAS/SEC14 domain-containing protein</fullName>
    </submittedName>
</protein>
<dbReference type="EMBL" id="JABAIL010000001">
    <property type="protein sequence ID" value="NLR89911.1"/>
    <property type="molecule type" value="Genomic_DNA"/>
</dbReference>
<dbReference type="InterPro" id="IPR021866">
    <property type="entry name" value="SpoIIAA-like"/>
</dbReference>
<dbReference type="InterPro" id="IPR036513">
    <property type="entry name" value="STAS_dom_sf"/>
</dbReference>
<reference evidence="1 2" key="1">
    <citation type="submission" date="2020-04" db="EMBL/GenBank/DDBJ databases">
        <title>Flammeovirga sp. SR4, a novel species isolated from seawater.</title>
        <authorList>
            <person name="Wang X."/>
        </authorList>
    </citation>
    <scope>NUCLEOTIDE SEQUENCE [LARGE SCALE GENOMIC DNA]</scope>
    <source>
        <strain evidence="1 2">SR4</strain>
    </source>
</reference>
<evidence type="ECO:0000313" key="2">
    <source>
        <dbReference type="Proteomes" id="UP000585050"/>
    </source>
</evidence>